<protein>
    <submittedName>
        <fullName evidence="7">ABC transporter permease</fullName>
    </submittedName>
</protein>
<name>A0A5C4LUZ8_9PSEU</name>
<dbReference type="Proteomes" id="UP000305546">
    <property type="component" value="Unassembled WGS sequence"/>
</dbReference>
<sequence length="316" mass="31589">MRQALSRGPVQLATVLAVYAVGMLVVPGFADPSSVRAMLVIASFLGIAAIGQTFVILIGGIDLSVPALIGAGNVLAARLAGQGIASPVVILVVLGLGAVAGAVNGLVTGLWRLPPLVVTLATGSVVGGLILLWTNATLTGSAPAWLTGFTSAASGVGPVPLAPVVLTWLVLAAAAQVFLLRTRPGRQIQMLGANREAARLMLVGERRVTTLCFAVSGALAALSGLLLTGFTGAGLFTVGDPYLFQSIAAVVIGGTSLLGGRGGAGRTVLGSMTLVALTTLLIGLSLTSAAQQAVLGAVIVAVTALYGRDRTVADRI</sequence>
<dbReference type="InterPro" id="IPR001851">
    <property type="entry name" value="ABC_transp_permease"/>
</dbReference>
<reference evidence="7 8" key="1">
    <citation type="submission" date="2019-06" db="EMBL/GenBank/DDBJ databases">
        <title>Amycolatopsis alkalitolerans sp. nov., isolated from Gastrodia elata Blume.</title>
        <authorList>
            <person name="Narsing Rao M.P."/>
            <person name="Li W.J."/>
        </authorList>
    </citation>
    <scope>NUCLEOTIDE SEQUENCE [LARGE SCALE GENOMIC DNA]</scope>
    <source>
        <strain evidence="7 8">SYSUP0005</strain>
    </source>
</reference>
<keyword evidence="2" id="KW-1003">Cell membrane</keyword>
<gene>
    <name evidence="7" type="ORF">FG385_27225</name>
</gene>
<evidence type="ECO:0000313" key="8">
    <source>
        <dbReference type="Proteomes" id="UP000305546"/>
    </source>
</evidence>
<dbReference type="CDD" id="cd06579">
    <property type="entry name" value="TM_PBP1_transp_AraH_like"/>
    <property type="match status" value="1"/>
</dbReference>
<evidence type="ECO:0000256" key="2">
    <source>
        <dbReference type="ARBA" id="ARBA00022475"/>
    </source>
</evidence>
<evidence type="ECO:0000256" key="5">
    <source>
        <dbReference type="ARBA" id="ARBA00023136"/>
    </source>
</evidence>
<comment type="subcellular location">
    <subcellularLocation>
        <location evidence="1">Cell membrane</location>
        <topology evidence="1">Multi-pass membrane protein</topology>
    </subcellularLocation>
</comment>
<dbReference type="RefSeq" id="WP_139099644.1">
    <property type="nucleotide sequence ID" value="NZ_VDFW01000031.1"/>
</dbReference>
<feature type="transmembrane region" description="Helical" evidence="6">
    <location>
        <begin position="156"/>
        <end position="180"/>
    </location>
</feature>
<dbReference type="PANTHER" id="PTHR32196">
    <property type="entry name" value="ABC TRANSPORTER PERMEASE PROTEIN YPHD-RELATED-RELATED"/>
    <property type="match status" value="1"/>
</dbReference>
<keyword evidence="8" id="KW-1185">Reference proteome</keyword>
<evidence type="ECO:0000256" key="4">
    <source>
        <dbReference type="ARBA" id="ARBA00022989"/>
    </source>
</evidence>
<keyword evidence="4 6" id="KW-1133">Transmembrane helix</keyword>
<dbReference type="OrthoDB" id="9808136at2"/>
<feature type="transmembrane region" description="Helical" evidence="6">
    <location>
        <begin position="79"/>
        <end position="103"/>
    </location>
</feature>
<evidence type="ECO:0000256" key="1">
    <source>
        <dbReference type="ARBA" id="ARBA00004651"/>
    </source>
</evidence>
<feature type="transmembrane region" description="Helical" evidence="6">
    <location>
        <begin position="290"/>
        <end position="307"/>
    </location>
</feature>
<organism evidence="7 8">
    <name type="scientific">Amycolatopsis alkalitolerans</name>
    <dbReference type="NCBI Taxonomy" id="2547244"/>
    <lineage>
        <taxon>Bacteria</taxon>
        <taxon>Bacillati</taxon>
        <taxon>Actinomycetota</taxon>
        <taxon>Actinomycetes</taxon>
        <taxon>Pseudonocardiales</taxon>
        <taxon>Pseudonocardiaceae</taxon>
        <taxon>Amycolatopsis</taxon>
    </lineage>
</organism>
<evidence type="ECO:0000256" key="3">
    <source>
        <dbReference type="ARBA" id="ARBA00022692"/>
    </source>
</evidence>
<feature type="transmembrane region" description="Helical" evidence="6">
    <location>
        <begin position="115"/>
        <end position="136"/>
    </location>
</feature>
<keyword evidence="3 6" id="KW-0812">Transmembrane</keyword>
<feature type="transmembrane region" description="Helical" evidence="6">
    <location>
        <begin position="12"/>
        <end position="30"/>
    </location>
</feature>
<dbReference type="GO" id="GO:0005886">
    <property type="term" value="C:plasma membrane"/>
    <property type="evidence" value="ECO:0007669"/>
    <property type="project" value="UniProtKB-SubCell"/>
</dbReference>
<comment type="caution">
    <text evidence="7">The sequence shown here is derived from an EMBL/GenBank/DDBJ whole genome shotgun (WGS) entry which is preliminary data.</text>
</comment>
<dbReference type="GO" id="GO:0022857">
    <property type="term" value="F:transmembrane transporter activity"/>
    <property type="evidence" value="ECO:0007669"/>
    <property type="project" value="InterPro"/>
</dbReference>
<feature type="transmembrane region" description="Helical" evidence="6">
    <location>
        <begin position="37"/>
        <end position="59"/>
    </location>
</feature>
<evidence type="ECO:0000256" key="6">
    <source>
        <dbReference type="SAM" id="Phobius"/>
    </source>
</evidence>
<accession>A0A5C4LUZ8</accession>
<dbReference type="EMBL" id="VDFW01000031">
    <property type="protein sequence ID" value="TNC21814.1"/>
    <property type="molecule type" value="Genomic_DNA"/>
</dbReference>
<feature type="transmembrane region" description="Helical" evidence="6">
    <location>
        <begin position="267"/>
        <end position="284"/>
    </location>
</feature>
<keyword evidence="5 6" id="KW-0472">Membrane</keyword>
<dbReference type="Pfam" id="PF02653">
    <property type="entry name" value="BPD_transp_2"/>
    <property type="match status" value="1"/>
</dbReference>
<dbReference type="AlphaFoldDB" id="A0A5C4LUZ8"/>
<evidence type="ECO:0000313" key="7">
    <source>
        <dbReference type="EMBL" id="TNC21814.1"/>
    </source>
</evidence>
<feature type="transmembrane region" description="Helical" evidence="6">
    <location>
        <begin position="242"/>
        <end position="260"/>
    </location>
</feature>
<proteinExistence type="predicted"/>
<feature type="transmembrane region" description="Helical" evidence="6">
    <location>
        <begin position="208"/>
        <end position="230"/>
    </location>
</feature>